<evidence type="ECO:0000256" key="4">
    <source>
        <dbReference type="ARBA" id="ARBA00022642"/>
    </source>
</evidence>
<evidence type="ECO:0000259" key="12">
    <source>
        <dbReference type="Pfam" id="PF01467"/>
    </source>
</evidence>
<dbReference type="NCBIfam" id="TIGR00125">
    <property type="entry name" value="cyt_tran_rel"/>
    <property type="match status" value="1"/>
</dbReference>
<dbReference type="Pfam" id="PF01467">
    <property type="entry name" value="CTP_transf_like"/>
    <property type="match status" value="1"/>
</dbReference>
<reference evidence="14" key="1">
    <citation type="journal article" date="2019" name="Int. J. Syst. Evol. Microbiol.">
        <title>The Global Catalogue of Microorganisms (GCM) 10K type strain sequencing project: providing services to taxonomists for standard genome sequencing and annotation.</title>
        <authorList>
            <consortium name="The Broad Institute Genomics Platform"/>
            <consortium name="The Broad Institute Genome Sequencing Center for Infectious Disease"/>
            <person name="Wu L."/>
            <person name="Ma J."/>
        </authorList>
    </citation>
    <scope>NUCLEOTIDE SEQUENCE [LARGE SCALE GENOMIC DNA]</scope>
    <source>
        <strain evidence="14">KCTC 52042</strain>
    </source>
</reference>
<dbReference type="NCBIfam" id="TIGR00482">
    <property type="entry name" value="nicotinate (nicotinamide) nucleotide adenylyltransferase"/>
    <property type="match status" value="1"/>
</dbReference>
<evidence type="ECO:0000256" key="9">
    <source>
        <dbReference type="ARBA" id="ARBA00023027"/>
    </source>
</evidence>
<comment type="similarity">
    <text evidence="3 11">Belongs to the NadD family.</text>
</comment>
<dbReference type="SUPFAM" id="SSF52374">
    <property type="entry name" value="Nucleotidylyl transferase"/>
    <property type="match status" value="1"/>
</dbReference>
<evidence type="ECO:0000256" key="5">
    <source>
        <dbReference type="ARBA" id="ARBA00022679"/>
    </source>
</evidence>
<dbReference type="Gene3D" id="3.40.50.620">
    <property type="entry name" value="HUPs"/>
    <property type="match status" value="1"/>
</dbReference>
<organism evidence="13 14">
    <name type="scientific">Gracilimonas halophila</name>
    <dbReference type="NCBI Taxonomy" id="1834464"/>
    <lineage>
        <taxon>Bacteria</taxon>
        <taxon>Pseudomonadati</taxon>
        <taxon>Balneolota</taxon>
        <taxon>Balneolia</taxon>
        <taxon>Balneolales</taxon>
        <taxon>Balneolaceae</taxon>
        <taxon>Gracilimonas</taxon>
    </lineage>
</organism>
<dbReference type="NCBIfam" id="NF000840">
    <property type="entry name" value="PRK00071.1-3"/>
    <property type="match status" value="1"/>
</dbReference>
<dbReference type="Proteomes" id="UP001597460">
    <property type="component" value="Unassembled WGS sequence"/>
</dbReference>
<evidence type="ECO:0000256" key="11">
    <source>
        <dbReference type="HAMAP-Rule" id="MF_00244"/>
    </source>
</evidence>
<evidence type="ECO:0000256" key="7">
    <source>
        <dbReference type="ARBA" id="ARBA00022741"/>
    </source>
</evidence>
<dbReference type="RefSeq" id="WP_390300516.1">
    <property type="nucleotide sequence ID" value="NZ_JBHULI010000024.1"/>
</dbReference>
<evidence type="ECO:0000256" key="1">
    <source>
        <dbReference type="ARBA" id="ARBA00002324"/>
    </source>
</evidence>
<dbReference type="InterPro" id="IPR005248">
    <property type="entry name" value="NadD/NMNAT"/>
</dbReference>
<keyword evidence="9 11" id="KW-0520">NAD</keyword>
<dbReference type="CDD" id="cd02165">
    <property type="entry name" value="NMNAT"/>
    <property type="match status" value="1"/>
</dbReference>
<dbReference type="PANTHER" id="PTHR39321">
    <property type="entry name" value="NICOTINATE-NUCLEOTIDE ADENYLYLTRANSFERASE-RELATED"/>
    <property type="match status" value="1"/>
</dbReference>
<dbReference type="HAMAP" id="MF_00244">
    <property type="entry name" value="NaMN_adenylyltr"/>
    <property type="match status" value="1"/>
</dbReference>
<comment type="caution">
    <text evidence="13">The sequence shown here is derived from an EMBL/GenBank/DDBJ whole genome shotgun (WGS) entry which is preliminary data.</text>
</comment>
<feature type="domain" description="Cytidyltransferase-like" evidence="12">
    <location>
        <begin position="7"/>
        <end position="167"/>
    </location>
</feature>
<dbReference type="PANTHER" id="PTHR39321:SF3">
    <property type="entry name" value="PHOSPHOPANTETHEINE ADENYLYLTRANSFERASE"/>
    <property type="match status" value="1"/>
</dbReference>
<keyword evidence="8 11" id="KW-0067">ATP-binding</keyword>
<evidence type="ECO:0000256" key="3">
    <source>
        <dbReference type="ARBA" id="ARBA00009014"/>
    </source>
</evidence>
<keyword evidence="5 11" id="KW-0808">Transferase</keyword>
<keyword evidence="6 11" id="KW-0548">Nucleotidyltransferase</keyword>
<keyword evidence="4 11" id="KW-0662">Pyridine nucleotide biosynthesis</keyword>
<keyword evidence="7 11" id="KW-0547">Nucleotide-binding</keyword>
<comment type="function">
    <text evidence="1 11">Catalyzes the reversible adenylation of nicotinate mononucleotide (NaMN) to nicotinic acid adenine dinucleotide (NaAD).</text>
</comment>
<accession>A0ABW5JLB3</accession>
<protein>
    <recommendedName>
        <fullName evidence="11">Probable nicotinate-nucleotide adenylyltransferase</fullName>
        <ecNumber evidence="11">2.7.7.18</ecNumber>
    </recommendedName>
    <alternativeName>
        <fullName evidence="11">Deamido-NAD(+) diphosphorylase</fullName>
    </alternativeName>
    <alternativeName>
        <fullName evidence="11">Deamido-NAD(+) pyrophosphorylase</fullName>
    </alternativeName>
    <alternativeName>
        <fullName evidence="11">Nicotinate mononucleotide adenylyltransferase</fullName>
        <shortName evidence="11">NaMN adenylyltransferase</shortName>
    </alternativeName>
</protein>
<keyword evidence="14" id="KW-1185">Reference proteome</keyword>
<evidence type="ECO:0000256" key="2">
    <source>
        <dbReference type="ARBA" id="ARBA00005019"/>
    </source>
</evidence>
<dbReference type="InterPro" id="IPR004821">
    <property type="entry name" value="Cyt_trans-like"/>
</dbReference>
<evidence type="ECO:0000256" key="10">
    <source>
        <dbReference type="ARBA" id="ARBA00048721"/>
    </source>
</evidence>
<dbReference type="EC" id="2.7.7.18" evidence="11"/>
<sequence length="194" mass="22233">MTHRVGLFGGTFDPVHNGHISIAQSFIDSSIIDELWVLLTPFPPHKQEKSTTSYQTRLDMLEVAFSGMEKVKINTVENSLPKPSYSIQTIRHLKKEYPDTTFFYCLGEDSLAKFHTWKFYDKILEECELLVAQRPGVSHDETEDDILSQTHFVSHTPLDISSSDIRSEAKKKTSIREEVPEEVALIIENEQLYS</sequence>
<dbReference type="EMBL" id="JBHULI010000024">
    <property type="protein sequence ID" value="MFD2532243.1"/>
    <property type="molecule type" value="Genomic_DNA"/>
</dbReference>
<name>A0ABW5JLB3_9BACT</name>
<gene>
    <name evidence="11 13" type="primary">nadD</name>
    <name evidence="13" type="ORF">ACFSVN_07275</name>
</gene>
<evidence type="ECO:0000313" key="14">
    <source>
        <dbReference type="Proteomes" id="UP001597460"/>
    </source>
</evidence>
<comment type="pathway">
    <text evidence="2 11">Cofactor biosynthesis; NAD(+) biosynthesis; deamido-NAD(+) from nicotinate D-ribonucleotide: step 1/1.</text>
</comment>
<evidence type="ECO:0000256" key="6">
    <source>
        <dbReference type="ARBA" id="ARBA00022695"/>
    </source>
</evidence>
<proteinExistence type="inferred from homology"/>
<dbReference type="GO" id="GO:0004515">
    <property type="term" value="F:nicotinate-nucleotide adenylyltransferase activity"/>
    <property type="evidence" value="ECO:0007669"/>
    <property type="project" value="UniProtKB-EC"/>
</dbReference>
<evidence type="ECO:0000256" key="8">
    <source>
        <dbReference type="ARBA" id="ARBA00022840"/>
    </source>
</evidence>
<evidence type="ECO:0000313" key="13">
    <source>
        <dbReference type="EMBL" id="MFD2532243.1"/>
    </source>
</evidence>
<dbReference type="InterPro" id="IPR014729">
    <property type="entry name" value="Rossmann-like_a/b/a_fold"/>
</dbReference>
<comment type="catalytic activity">
    <reaction evidence="10 11">
        <text>nicotinate beta-D-ribonucleotide + ATP + H(+) = deamido-NAD(+) + diphosphate</text>
        <dbReference type="Rhea" id="RHEA:22860"/>
        <dbReference type="ChEBI" id="CHEBI:15378"/>
        <dbReference type="ChEBI" id="CHEBI:30616"/>
        <dbReference type="ChEBI" id="CHEBI:33019"/>
        <dbReference type="ChEBI" id="CHEBI:57502"/>
        <dbReference type="ChEBI" id="CHEBI:58437"/>
        <dbReference type="EC" id="2.7.7.18"/>
    </reaction>
</comment>